<evidence type="ECO:0008006" key="4">
    <source>
        <dbReference type="Google" id="ProtNLM"/>
    </source>
</evidence>
<reference evidence="2" key="1">
    <citation type="submission" date="2021-11" db="EMBL/GenBank/DDBJ databases">
        <authorList>
            <consortium name="Genoscope - CEA"/>
            <person name="William W."/>
        </authorList>
    </citation>
    <scope>NUCLEOTIDE SEQUENCE</scope>
</reference>
<dbReference type="InterPro" id="IPR008972">
    <property type="entry name" value="Cupredoxin"/>
</dbReference>
<protein>
    <recommendedName>
        <fullName evidence="4">Plastocyanin-like domain-containing protein</fullName>
    </recommendedName>
</protein>
<dbReference type="Gene3D" id="2.60.40.420">
    <property type="entry name" value="Cupredoxins - blue copper proteins"/>
    <property type="match status" value="1"/>
</dbReference>
<organism evidence="2 3">
    <name type="scientific">Pelagomonas calceolata</name>
    <dbReference type="NCBI Taxonomy" id="35677"/>
    <lineage>
        <taxon>Eukaryota</taxon>
        <taxon>Sar</taxon>
        <taxon>Stramenopiles</taxon>
        <taxon>Ochrophyta</taxon>
        <taxon>Pelagophyceae</taxon>
        <taxon>Pelagomonadales</taxon>
        <taxon>Pelagomonadaceae</taxon>
        <taxon>Pelagomonas</taxon>
    </lineage>
</organism>
<evidence type="ECO:0000313" key="3">
    <source>
        <dbReference type="Proteomes" id="UP000789595"/>
    </source>
</evidence>
<feature type="signal peptide" evidence="1">
    <location>
        <begin position="1"/>
        <end position="16"/>
    </location>
</feature>
<sequence>MQSLAVVLICALGAKAEIPTWDASCVGCPLKSLADHKVESADGFLATTLTVDVITLKTPNTTFKTRAYNGALGGPRLVLQAGDRVELTLVNNLEDRDNTGEWNQPRKPNTTNLHLHGMHI</sequence>
<dbReference type="OrthoDB" id="2121828at2759"/>
<dbReference type="AlphaFoldDB" id="A0A8J2SBN7"/>
<name>A0A8J2SBN7_9STRA</name>
<keyword evidence="3" id="KW-1185">Reference proteome</keyword>
<gene>
    <name evidence="2" type="ORF">PECAL_1P09900</name>
</gene>
<feature type="chain" id="PRO_5035228810" description="Plastocyanin-like domain-containing protein" evidence="1">
    <location>
        <begin position="17"/>
        <end position="120"/>
    </location>
</feature>
<evidence type="ECO:0000313" key="2">
    <source>
        <dbReference type="EMBL" id="CAH0364619.1"/>
    </source>
</evidence>
<proteinExistence type="predicted"/>
<dbReference type="Proteomes" id="UP000789595">
    <property type="component" value="Unassembled WGS sequence"/>
</dbReference>
<evidence type="ECO:0000256" key="1">
    <source>
        <dbReference type="SAM" id="SignalP"/>
    </source>
</evidence>
<dbReference type="EMBL" id="CAKKNE010000001">
    <property type="protein sequence ID" value="CAH0364619.1"/>
    <property type="molecule type" value="Genomic_DNA"/>
</dbReference>
<accession>A0A8J2SBN7</accession>
<keyword evidence="1" id="KW-0732">Signal</keyword>
<dbReference type="SUPFAM" id="SSF49503">
    <property type="entry name" value="Cupredoxins"/>
    <property type="match status" value="1"/>
</dbReference>
<comment type="caution">
    <text evidence="2">The sequence shown here is derived from an EMBL/GenBank/DDBJ whole genome shotgun (WGS) entry which is preliminary data.</text>
</comment>